<protein>
    <submittedName>
        <fullName evidence="21">TonB-dependent siderophore receptor</fullName>
    </submittedName>
</protein>
<dbReference type="InterPro" id="IPR058134">
    <property type="entry name" value="PirA/FepA/PfeA"/>
</dbReference>
<evidence type="ECO:0000256" key="17">
    <source>
        <dbReference type="SAM" id="MobiDB-lite"/>
    </source>
</evidence>
<dbReference type="PANTHER" id="PTHR30069:SF51">
    <property type="entry name" value="FERRIENTEROBACTIN RECEPTOR"/>
    <property type="match status" value="1"/>
</dbReference>
<feature type="region of interest" description="Disordered" evidence="17">
    <location>
        <begin position="395"/>
        <end position="420"/>
    </location>
</feature>
<evidence type="ECO:0000256" key="18">
    <source>
        <dbReference type="SAM" id="SignalP"/>
    </source>
</evidence>
<keyword evidence="5" id="KW-0410">Iron transport</keyword>
<dbReference type="InterPro" id="IPR036942">
    <property type="entry name" value="Beta-barrel_TonB_sf"/>
</dbReference>
<evidence type="ECO:0000256" key="2">
    <source>
        <dbReference type="ARBA" id="ARBA00009810"/>
    </source>
</evidence>
<dbReference type="GO" id="GO:0044718">
    <property type="term" value="P:siderophore transmembrane transport"/>
    <property type="evidence" value="ECO:0007669"/>
    <property type="project" value="TreeGrafter"/>
</dbReference>
<dbReference type="InterPro" id="IPR039426">
    <property type="entry name" value="TonB-dep_rcpt-like"/>
</dbReference>
<evidence type="ECO:0000256" key="14">
    <source>
        <dbReference type="PROSITE-ProRule" id="PRU01360"/>
    </source>
</evidence>
<evidence type="ECO:0000256" key="15">
    <source>
        <dbReference type="PROSITE-ProRule" id="PRU10144"/>
    </source>
</evidence>
<dbReference type="OrthoDB" id="9764669at2"/>
<keyword evidence="7 18" id="KW-0732">Signal</keyword>
<keyword evidence="8" id="KW-0408">Iron</keyword>
<comment type="subcellular location">
    <subcellularLocation>
        <location evidence="1 14">Cell outer membrane</location>
        <topology evidence="1 14">Multi-pass membrane protein</topology>
    </subcellularLocation>
</comment>
<dbReference type="GO" id="GO:0042912">
    <property type="term" value="F:colicin transmembrane transporter activity"/>
    <property type="evidence" value="ECO:0007669"/>
    <property type="project" value="TreeGrafter"/>
</dbReference>
<dbReference type="Gene3D" id="2.40.170.20">
    <property type="entry name" value="TonB-dependent receptor, beta-barrel domain"/>
    <property type="match status" value="1"/>
</dbReference>
<dbReference type="PROSITE" id="PS01156">
    <property type="entry name" value="TONB_DEPENDENT_REC_2"/>
    <property type="match status" value="1"/>
</dbReference>
<evidence type="ECO:0000256" key="12">
    <source>
        <dbReference type="ARBA" id="ARBA00023170"/>
    </source>
</evidence>
<dbReference type="GO" id="GO:0015344">
    <property type="term" value="F:siderophore uptake transmembrane transporter activity"/>
    <property type="evidence" value="ECO:0007669"/>
    <property type="project" value="TreeGrafter"/>
</dbReference>
<evidence type="ECO:0000256" key="10">
    <source>
        <dbReference type="ARBA" id="ARBA00023077"/>
    </source>
</evidence>
<dbReference type="InterPro" id="IPR000531">
    <property type="entry name" value="Beta-barrel_TonB"/>
</dbReference>
<keyword evidence="10 16" id="KW-0798">TonB box</keyword>
<dbReference type="Pfam" id="PF07715">
    <property type="entry name" value="Plug"/>
    <property type="match status" value="1"/>
</dbReference>
<dbReference type="Gene3D" id="2.170.130.10">
    <property type="entry name" value="TonB-dependent receptor, plug domain"/>
    <property type="match status" value="1"/>
</dbReference>
<dbReference type="GO" id="GO:0038023">
    <property type="term" value="F:signaling receptor activity"/>
    <property type="evidence" value="ECO:0007669"/>
    <property type="project" value="InterPro"/>
</dbReference>
<evidence type="ECO:0000313" key="21">
    <source>
        <dbReference type="EMBL" id="RWU20915.1"/>
    </source>
</evidence>
<gene>
    <name evidence="21" type="ORF">DM813_17000</name>
</gene>
<dbReference type="AlphaFoldDB" id="A0A443ZP94"/>
<keyword evidence="6 14" id="KW-0812">Transmembrane</keyword>
<dbReference type="NCBIfam" id="NF010051">
    <property type="entry name" value="PRK13528.1"/>
    <property type="match status" value="1"/>
</dbReference>
<evidence type="ECO:0000256" key="11">
    <source>
        <dbReference type="ARBA" id="ARBA00023136"/>
    </source>
</evidence>
<keyword evidence="12 21" id="KW-0675">Receptor</keyword>
<feature type="domain" description="TonB-dependent receptor-like beta-barrel" evidence="19">
    <location>
        <begin position="287"/>
        <end position="703"/>
    </location>
</feature>
<dbReference type="InterPro" id="IPR012910">
    <property type="entry name" value="Plug_dom"/>
</dbReference>
<evidence type="ECO:0000256" key="13">
    <source>
        <dbReference type="ARBA" id="ARBA00023237"/>
    </source>
</evidence>
<evidence type="ECO:0000256" key="9">
    <source>
        <dbReference type="ARBA" id="ARBA00023065"/>
    </source>
</evidence>
<dbReference type="EMBL" id="QJRG01000047">
    <property type="protein sequence ID" value="RWU20915.1"/>
    <property type="molecule type" value="Genomic_DNA"/>
</dbReference>
<dbReference type="InterPro" id="IPR010105">
    <property type="entry name" value="TonB_sidphr_rcpt"/>
</dbReference>
<dbReference type="NCBIfam" id="NF010048">
    <property type="entry name" value="PRK13524.1"/>
    <property type="match status" value="1"/>
</dbReference>
<name>A0A443ZP94_9PSED</name>
<evidence type="ECO:0000256" key="1">
    <source>
        <dbReference type="ARBA" id="ARBA00004571"/>
    </source>
</evidence>
<comment type="caution">
    <text evidence="21">The sequence shown here is derived from an EMBL/GenBank/DDBJ whole genome shotgun (WGS) entry which is preliminary data.</text>
</comment>
<keyword evidence="9" id="KW-0406">Ion transport</keyword>
<keyword evidence="13 14" id="KW-0998">Cell outer membrane</keyword>
<keyword evidence="4 14" id="KW-1134">Transmembrane beta strand</keyword>
<dbReference type="PROSITE" id="PS51257">
    <property type="entry name" value="PROKAR_LIPOPROTEIN"/>
    <property type="match status" value="1"/>
</dbReference>
<feature type="domain" description="TonB-dependent receptor plug" evidence="20">
    <location>
        <begin position="53"/>
        <end position="167"/>
    </location>
</feature>
<comment type="similarity">
    <text evidence="2 14 16">Belongs to the TonB-dependent receptor family.</text>
</comment>
<dbReference type="Proteomes" id="UP000288983">
    <property type="component" value="Unassembled WGS sequence"/>
</dbReference>
<keyword evidence="11 14" id="KW-0472">Membrane</keyword>
<dbReference type="PANTHER" id="PTHR30069">
    <property type="entry name" value="TONB-DEPENDENT OUTER MEMBRANE RECEPTOR"/>
    <property type="match status" value="1"/>
</dbReference>
<evidence type="ECO:0000256" key="4">
    <source>
        <dbReference type="ARBA" id="ARBA00022452"/>
    </source>
</evidence>
<dbReference type="RefSeq" id="WP_128324518.1">
    <property type="nucleotide sequence ID" value="NZ_QJRG01000047.1"/>
</dbReference>
<proteinExistence type="inferred from homology"/>
<evidence type="ECO:0000313" key="22">
    <source>
        <dbReference type="Proteomes" id="UP000288983"/>
    </source>
</evidence>
<evidence type="ECO:0000256" key="6">
    <source>
        <dbReference type="ARBA" id="ARBA00022692"/>
    </source>
</evidence>
<dbReference type="Pfam" id="PF00593">
    <property type="entry name" value="TonB_dep_Rec_b-barrel"/>
    <property type="match status" value="1"/>
</dbReference>
<dbReference type="GO" id="GO:0009279">
    <property type="term" value="C:cell outer membrane"/>
    <property type="evidence" value="ECO:0007669"/>
    <property type="project" value="UniProtKB-SubCell"/>
</dbReference>
<dbReference type="NCBIfam" id="TIGR01783">
    <property type="entry name" value="TonB-siderophor"/>
    <property type="match status" value="1"/>
</dbReference>
<evidence type="ECO:0000256" key="16">
    <source>
        <dbReference type="RuleBase" id="RU003357"/>
    </source>
</evidence>
<dbReference type="GO" id="GO:0042931">
    <property type="term" value="F:enterobactin transmembrane transporter activity"/>
    <property type="evidence" value="ECO:0007669"/>
    <property type="project" value="TreeGrafter"/>
</dbReference>
<evidence type="ECO:0000256" key="7">
    <source>
        <dbReference type="ARBA" id="ARBA00022729"/>
    </source>
</evidence>
<dbReference type="PROSITE" id="PS52016">
    <property type="entry name" value="TONB_DEPENDENT_REC_3"/>
    <property type="match status" value="1"/>
</dbReference>
<feature type="signal peptide" evidence="18">
    <location>
        <begin position="1"/>
        <end position="25"/>
    </location>
</feature>
<keyword evidence="3 14" id="KW-0813">Transport</keyword>
<dbReference type="FunFam" id="2.40.170.20:FF:000002">
    <property type="entry name" value="Colicin I TonB-dependent receptor"/>
    <property type="match status" value="1"/>
</dbReference>
<reference evidence="21 22" key="1">
    <citation type="submission" date="2018-06" db="EMBL/GenBank/DDBJ databases">
        <title>Bacteria isolated from soil of Wuhan.</title>
        <authorList>
            <person name="Wei X."/>
            <person name="Chunhua H."/>
        </authorList>
    </citation>
    <scope>NUCLEOTIDE SEQUENCE [LARGE SCALE GENOMIC DNA]</scope>
    <source>
        <strain evidence="22">xwS2</strain>
    </source>
</reference>
<feature type="chain" id="PRO_5019529963" evidence="18">
    <location>
        <begin position="26"/>
        <end position="743"/>
    </location>
</feature>
<feature type="short sequence motif" description="TonB C-terminal box" evidence="15">
    <location>
        <begin position="726"/>
        <end position="743"/>
    </location>
</feature>
<organism evidence="21 22">
    <name type="scientific">Pseudomonas alkylphenolica</name>
    <dbReference type="NCBI Taxonomy" id="237609"/>
    <lineage>
        <taxon>Bacteria</taxon>
        <taxon>Pseudomonadati</taxon>
        <taxon>Pseudomonadota</taxon>
        <taxon>Gammaproteobacteria</taxon>
        <taxon>Pseudomonadales</taxon>
        <taxon>Pseudomonadaceae</taxon>
        <taxon>Pseudomonas</taxon>
    </lineage>
</organism>
<evidence type="ECO:0000256" key="5">
    <source>
        <dbReference type="ARBA" id="ARBA00022496"/>
    </source>
</evidence>
<evidence type="ECO:0000259" key="19">
    <source>
        <dbReference type="Pfam" id="PF00593"/>
    </source>
</evidence>
<dbReference type="InterPro" id="IPR010917">
    <property type="entry name" value="TonB_rcpt_CS"/>
</dbReference>
<sequence>MSPRPLSLAPYLLLSSCLLASAVQAATTQPEPIELESQSVVATALEETKQAPGVSVITAEDIKKRPPANDLSQIIRTMPGVNLTGNSTSGQRGNNRQIDIRGMGPENTLILVDGKPVSSRSSVRYGWRGERDSRGDTNWVPADQVERIEVIRGPAAARYGSGAMGGVVNIITKQASPETHGNVTVYQNFPQHGDEGASKRMTFGLSGALTDTLSFRAYGNVAKTDADDWDINQGHESVRTGNQAGTLPAGREGVRNKDLNGQLTWRLSPEQTLSLEAGFSRQGNIYTGDTQNTNSNANVKSMLGKETNRLYRETYALTHNGDWDFGSSMAYLQYEKTRNSRINEGLAGGTEGIFSSVDFYTSTLRDLTAHGELNLPLHAWRDQTLTLGAEWSQQKLDDPSANTQSTSEGGAVDGLSSSGRDTTSQAQIVSLFAEDNIELLPGTMLTPALRFDHHSIVGDNWSPSLNLSHALSNTITLKAGIARAYKAPNLYQLNPDYLLYSRGQGCYGQSTSCYLQGNENLDAETSVNKELGIEFKNNGWVAGITYFRNDYKNKIDSGLSPIGNASGGTGSYVNSSVYQWENIPKALVEGLEGTLTIPLSDQLTWNNNLTYMLESKNKTTGETLSVTPDYTLNSMLDWQARDDLSLQLSVAWYGKQTPKKYDYHGDRVTGSANDQLSPYALVGISGTYTITKNLSLTTGMDNLFDKRLFRAGNAQGVAGIEGAGAATYNEPGRTLYTSLTASF</sequence>
<feature type="compositionally biased region" description="Polar residues" evidence="17">
    <location>
        <begin position="83"/>
        <end position="97"/>
    </location>
</feature>
<dbReference type="InterPro" id="IPR037066">
    <property type="entry name" value="Plug_dom_sf"/>
</dbReference>
<feature type="region of interest" description="Disordered" evidence="17">
    <location>
        <begin position="80"/>
        <end position="101"/>
    </location>
</feature>
<accession>A0A443ZP94</accession>
<dbReference type="SUPFAM" id="SSF56935">
    <property type="entry name" value="Porins"/>
    <property type="match status" value="1"/>
</dbReference>
<dbReference type="CDD" id="cd01347">
    <property type="entry name" value="ligand_gated_channel"/>
    <property type="match status" value="1"/>
</dbReference>
<evidence type="ECO:0000259" key="20">
    <source>
        <dbReference type="Pfam" id="PF07715"/>
    </source>
</evidence>
<evidence type="ECO:0000256" key="8">
    <source>
        <dbReference type="ARBA" id="ARBA00023004"/>
    </source>
</evidence>
<evidence type="ECO:0000256" key="3">
    <source>
        <dbReference type="ARBA" id="ARBA00022448"/>
    </source>
</evidence>
<feature type="compositionally biased region" description="Polar residues" evidence="17">
    <location>
        <begin position="395"/>
        <end position="408"/>
    </location>
</feature>